<sequence>MLSRRNTNSQNWLSFLRFSEGDRRDFEPADAGDAAAEIFGTSGDSTCSAAGGSRGRQVTIRCRRNGPRRCCQKRWRICNKKRRTYN</sequence>
<dbReference type="AlphaFoldDB" id="A0A090E076"/>
<name>A0A090E076_MESPL</name>
<gene>
    <name evidence="1" type="ORF">MPLDJ20_110316</name>
</gene>
<proteinExistence type="predicted"/>
<protein>
    <submittedName>
        <fullName evidence="1">Uncharacterized protein</fullName>
    </submittedName>
</protein>
<dbReference type="EMBL" id="CCNB01000003">
    <property type="protein sequence ID" value="CDX20429.1"/>
    <property type="molecule type" value="Genomic_DNA"/>
</dbReference>
<accession>A0A090E076</accession>
<reference evidence="1 2" key="1">
    <citation type="submission" date="2014-08" db="EMBL/GenBank/DDBJ databases">
        <authorList>
            <person name="Moulin Lionel"/>
        </authorList>
    </citation>
    <scope>NUCLEOTIDE SEQUENCE [LARGE SCALE GENOMIC DNA]</scope>
</reference>
<organism evidence="1 2">
    <name type="scientific">Mesorhizobium plurifarium</name>
    <dbReference type="NCBI Taxonomy" id="69974"/>
    <lineage>
        <taxon>Bacteria</taxon>
        <taxon>Pseudomonadati</taxon>
        <taxon>Pseudomonadota</taxon>
        <taxon>Alphaproteobacteria</taxon>
        <taxon>Hyphomicrobiales</taxon>
        <taxon>Phyllobacteriaceae</taxon>
        <taxon>Mesorhizobium</taxon>
    </lineage>
</organism>
<dbReference type="Proteomes" id="UP000046373">
    <property type="component" value="Unassembled WGS sequence"/>
</dbReference>
<evidence type="ECO:0000313" key="1">
    <source>
        <dbReference type="EMBL" id="CDX20429.1"/>
    </source>
</evidence>
<evidence type="ECO:0000313" key="2">
    <source>
        <dbReference type="Proteomes" id="UP000046373"/>
    </source>
</evidence>